<dbReference type="Proteomes" id="UP000448292">
    <property type="component" value="Unassembled WGS sequence"/>
</dbReference>
<feature type="domain" description="STAS" evidence="2">
    <location>
        <begin position="23"/>
        <end position="97"/>
    </location>
</feature>
<accession>A0A7M3MJK8</accession>
<organism evidence="3 4">
    <name type="scientific">Oceanidesulfovibrio indonesiensis</name>
    <dbReference type="NCBI Taxonomy" id="54767"/>
    <lineage>
        <taxon>Bacteria</taxon>
        <taxon>Pseudomonadati</taxon>
        <taxon>Thermodesulfobacteriota</taxon>
        <taxon>Desulfovibrionia</taxon>
        <taxon>Desulfovibrionales</taxon>
        <taxon>Desulfovibrionaceae</taxon>
        <taxon>Oceanidesulfovibrio</taxon>
    </lineage>
</organism>
<feature type="transmembrane region" description="Helical" evidence="1">
    <location>
        <begin position="202"/>
        <end position="226"/>
    </location>
</feature>
<keyword evidence="1" id="KW-0812">Transmembrane</keyword>
<gene>
    <name evidence="3" type="ORF">DPQ33_01895</name>
</gene>
<dbReference type="OrthoDB" id="9805022at2"/>
<dbReference type="GO" id="GO:0043190">
    <property type="term" value="C:ATP-binding cassette (ABC) transporter complex"/>
    <property type="evidence" value="ECO:0007669"/>
    <property type="project" value="InterPro"/>
</dbReference>
<protein>
    <submittedName>
        <fullName evidence="3">Organic solvent ABC transporter permease</fullName>
    </submittedName>
</protein>
<dbReference type="EMBL" id="QMIE01000001">
    <property type="protein sequence ID" value="TVM20003.1"/>
    <property type="molecule type" value="Genomic_DNA"/>
</dbReference>
<dbReference type="InterPro" id="IPR030802">
    <property type="entry name" value="Permease_MalE"/>
</dbReference>
<name>A0A7M3MJK8_9BACT</name>
<keyword evidence="4" id="KW-1185">Reference proteome</keyword>
<keyword evidence="1" id="KW-0472">Membrane</keyword>
<dbReference type="InterPro" id="IPR002645">
    <property type="entry name" value="STAS_dom"/>
</dbReference>
<evidence type="ECO:0000259" key="2">
    <source>
        <dbReference type="PROSITE" id="PS50801"/>
    </source>
</evidence>
<feature type="transmembrane region" description="Helical" evidence="1">
    <location>
        <begin position="314"/>
        <end position="333"/>
    </location>
</feature>
<dbReference type="Pfam" id="PF02405">
    <property type="entry name" value="MlaE"/>
    <property type="match status" value="1"/>
</dbReference>
<dbReference type="Pfam" id="PF13466">
    <property type="entry name" value="STAS_2"/>
    <property type="match status" value="1"/>
</dbReference>
<comment type="caution">
    <text evidence="3">The sequence shown here is derived from an EMBL/GenBank/DDBJ whole genome shotgun (WGS) entry which is preliminary data.</text>
</comment>
<dbReference type="GO" id="GO:0005548">
    <property type="term" value="F:phospholipid transporter activity"/>
    <property type="evidence" value="ECO:0007669"/>
    <property type="project" value="TreeGrafter"/>
</dbReference>
<feature type="transmembrane region" description="Helical" evidence="1">
    <location>
        <begin position="172"/>
        <end position="190"/>
    </location>
</feature>
<dbReference type="InterPro" id="IPR058548">
    <property type="entry name" value="MlaB-like_STAS"/>
</dbReference>
<dbReference type="PANTHER" id="PTHR30188:SF3">
    <property type="entry name" value="ABC TRANSPORTER PERMEASE"/>
    <property type="match status" value="1"/>
</dbReference>
<reference evidence="3 4" key="1">
    <citation type="submission" date="2018-06" db="EMBL/GenBank/DDBJ databases">
        <title>Complete genome of Desulfovibrio indonesiensis P37SLT.</title>
        <authorList>
            <person name="Crispim J.S."/>
            <person name="Vidigal P.M.P."/>
            <person name="Silva L.C.F."/>
            <person name="Laguardia C.N."/>
            <person name="Araujo L.C."/>
            <person name="Dias R.S."/>
            <person name="Sousa M.P."/>
            <person name="Paula S.O."/>
            <person name="Silva C."/>
        </authorList>
    </citation>
    <scope>NUCLEOTIDE SEQUENCE [LARGE SCALE GENOMIC DNA]</scope>
    <source>
        <strain evidence="3 4">P37SLT</strain>
    </source>
</reference>
<feature type="transmembrane region" description="Helical" evidence="1">
    <location>
        <begin position="274"/>
        <end position="294"/>
    </location>
</feature>
<feature type="transmembrane region" description="Helical" evidence="1">
    <location>
        <begin position="354"/>
        <end position="375"/>
    </location>
</feature>
<evidence type="ECO:0000313" key="3">
    <source>
        <dbReference type="EMBL" id="TVM20003.1"/>
    </source>
</evidence>
<dbReference type="SUPFAM" id="SSF52091">
    <property type="entry name" value="SpoIIaa-like"/>
    <property type="match status" value="1"/>
</dbReference>
<dbReference type="InterPro" id="IPR036513">
    <property type="entry name" value="STAS_dom_sf"/>
</dbReference>
<dbReference type="Gene3D" id="3.30.750.24">
    <property type="entry name" value="STAS domain"/>
    <property type="match status" value="1"/>
</dbReference>
<dbReference type="PANTHER" id="PTHR30188">
    <property type="entry name" value="ABC TRANSPORTER PERMEASE PROTEIN-RELATED"/>
    <property type="match status" value="1"/>
</dbReference>
<dbReference type="PROSITE" id="PS50801">
    <property type="entry name" value="STAS"/>
    <property type="match status" value="1"/>
</dbReference>
<feature type="transmembrane region" description="Helical" evidence="1">
    <location>
        <begin position="135"/>
        <end position="152"/>
    </location>
</feature>
<sequence>MSPEPLHVTDAPRATAAASGSTLSLKGRLDAKGVAQVWDEAVAAVDKAAISVLDLSGVEYLDGAGAALVMEIEITTLQRGGRIQRQGLNPDFASQLQPFDPERLAKAREQEQPRWSLPEDVGRAAYAFWRDFRDLIGFVGAAGQAFAAAVLMPHKIRWKDTIAIAESAGANALPIVALIGSLMGLIMAFQSAIPLQRFGADIYIADMLGIAMVRELGALVTAILLAGRSGSAFAAEIGTMKVNEEINALTTMGLNPLSFLAVPRVLAAMAVTPLLTMFFNLFALAGGAIVVMGFGYSFTTYTQRVVASLTMGDVIGGLFKAFVFSILVAGIGCHRGLSTGTGARAVGASTTSSVVSGLVLIAVADGIMAVTFYMLGI</sequence>
<proteinExistence type="predicted"/>
<evidence type="ECO:0000256" key="1">
    <source>
        <dbReference type="SAM" id="Phobius"/>
    </source>
</evidence>
<dbReference type="AlphaFoldDB" id="A0A7M3MJK8"/>
<keyword evidence="1" id="KW-1133">Transmembrane helix</keyword>
<evidence type="ECO:0000313" key="4">
    <source>
        <dbReference type="Proteomes" id="UP000448292"/>
    </source>
</evidence>